<feature type="transmembrane region" description="Helical" evidence="5">
    <location>
        <begin position="89"/>
        <end position="108"/>
    </location>
</feature>
<sequence length="321" mass="34383">MAFKPPAPTPPGLFRRMPPAVFPAIMGLFGLGLGWRRAADSFAISGGVGEAILGATTLLFVFSFFGYGAKLARRPRVIVEELRILPGRAGVAAAVLCWYLLSITFAPYHAGAAYGVLMAGFGLHWILVALLVHQFFTSPPEQRRVTPVWHLTFVGFIVGALAATVLELYVLALVLFFATALIAALIWSVSFEQIVKDGVPSPLRPLLSIHLAPVALLGLVAEALELHAVSLGCAGIAALMLAWFVARVFWLTEAGFSPLWGAFTFPLAATANLWLAVGWFWRVPGGVLLVAATLIVPAIAFQMLRLWARGQLAIKTNAATA</sequence>
<feature type="transmembrane region" description="Helical" evidence="5">
    <location>
        <begin position="287"/>
        <end position="308"/>
    </location>
</feature>
<keyword evidence="3 5" id="KW-1133">Transmembrane helix</keyword>
<feature type="transmembrane region" description="Helical" evidence="5">
    <location>
        <begin position="172"/>
        <end position="191"/>
    </location>
</feature>
<dbReference type="PANTHER" id="PTHR37955:SF1">
    <property type="entry name" value="DEP DOMAIN-CONTAINING PROTEIN"/>
    <property type="match status" value="1"/>
</dbReference>
<dbReference type="CDD" id="cd09322">
    <property type="entry name" value="TDT_TehA_like"/>
    <property type="match status" value="1"/>
</dbReference>
<evidence type="ECO:0000313" key="7">
    <source>
        <dbReference type="Proteomes" id="UP001209535"/>
    </source>
</evidence>
<gene>
    <name evidence="6" type="ORF">OEZ60_02755</name>
</gene>
<dbReference type="PANTHER" id="PTHR37955">
    <property type="entry name" value="TELLURITE RESISTANCE PROTEIN TEHA"/>
    <property type="match status" value="1"/>
</dbReference>
<protein>
    <submittedName>
        <fullName evidence="6">Tellurium resistance protein</fullName>
    </submittedName>
</protein>
<dbReference type="InterPro" id="IPR004695">
    <property type="entry name" value="SLAC1/Mae1/Ssu1/TehA"/>
</dbReference>
<evidence type="ECO:0000256" key="4">
    <source>
        <dbReference type="ARBA" id="ARBA00023136"/>
    </source>
</evidence>
<feature type="transmembrane region" description="Helical" evidence="5">
    <location>
        <begin position="51"/>
        <end position="69"/>
    </location>
</feature>
<evidence type="ECO:0000256" key="3">
    <source>
        <dbReference type="ARBA" id="ARBA00022989"/>
    </source>
</evidence>
<name>A0ABT2WZ13_9RHOB</name>
<feature type="transmembrane region" description="Helical" evidence="5">
    <location>
        <begin position="227"/>
        <end position="246"/>
    </location>
</feature>
<dbReference type="EMBL" id="JAOVQO010000002">
    <property type="protein sequence ID" value="MCU9846915.1"/>
    <property type="molecule type" value="Genomic_DNA"/>
</dbReference>
<feature type="transmembrane region" description="Helical" evidence="5">
    <location>
        <begin position="20"/>
        <end position="39"/>
    </location>
</feature>
<accession>A0ABT2WZ13</accession>
<dbReference type="Gene3D" id="1.50.10.150">
    <property type="entry name" value="Voltage-dependent anion channel"/>
    <property type="match status" value="1"/>
</dbReference>
<evidence type="ECO:0000256" key="1">
    <source>
        <dbReference type="ARBA" id="ARBA00004141"/>
    </source>
</evidence>
<feature type="transmembrane region" description="Helical" evidence="5">
    <location>
        <begin position="148"/>
        <end position="166"/>
    </location>
</feature>
<evidence type="ECO:0000256" key="5">
    <source>
        <dbReference type="SAM" id="Phobius"/>
    </source>
</evidence>
<dbReference type="InterPro" id="IPR052951">
    <property type="entry name" value="Tellurite_res_ion_channel"/>
</dbReference>
<comment type="caution">
    <text evidence="6">The sequence shown here is derived from an EMBL/GenBank/DDBJ whole genome shotgun (WGS) entry which is preliminary data.</text>
</comment>
<dbReference type="RefSeq" id="WP_263332990.1">
    <property type="nucleotide sequence ID" value="NZ_JAOVQO010000002.1"/>
</dbReference>
<proteinExistence type="predicted"/>
<feature type="transmembrane region" description="Helical" evidence="5">
    <location>
        <begin position="114"/>
        <end position="136"/>
    </location>
</feature>
<dbReference type="InterPro" id="IPR038665">
    <property type="entry name" value="Voltage-dep_anion_channel_sf"/>
</dbReference>
<feature type="transmembrane region" description="Helical" evidence="5">
    <location>
        <begin position="258"/>
        <end position="281"/>
    </location>
</feature>
<keyword evidence="2 5" id="KW-0812">Transmembrane</keyword>
<dbReference type="Proteomes" id="UP001209535">
    <property type="component" value="Unassembled WGS sequence"/>
</dbReference>
<evidence type="ECO:0000313" key="6">
    <source>
        <dbReference type="EMBL" id="MCU9846915.1"/>
    </source>
</evidence>
<evidence type="ECO:0000256" key="2">
    <source>
        <dbReference type="ARBA" id="ARBA00022692"/>
    </source>
</evidence>
<organism evidence="6 7">
    <name type="scientific">Albidovulum salinarum</name>
    <dbReference type="NCBI Taxonomy" id="2984153"/>
    <lineage>
        <taxon>Bacteria</taxon>
        <taxon>Pseudomonadati</taxon>
        <taxon>Pseudomonadota</taxon>
        <taxon>Alphaproteobacteria</taxon>
        <taxon>Rhodobacterales</taxon>
        <taxon>Paracoccaceae</taxon>
        <taxon>Albidovulum</taxon>
    </lineage>
</organism>
<comment type="subcellular location">
    <subcellularLocation>
        <location evidence="1">Membrane</location>
        <topology evidence="1">Multi-pass membrane protein</topology>
    </subcellularLocation>
</comment>
<reference evidence="6 7" key="1">
    <citation type="submission" date="2022-10" db="EMBL/GenBank/DDBJ databases">
        <title>Defluviimonas sp. nov., isolated from ocean surface sediments.</title>
        <authorList>
            <person name="He W."/>
            <person name="Wang L."/>
            <person name="Zhang D.-F."/>
        </authorList>
    </citation>
    <scope>NUCLEOTIDE SEQUENCE [LARGE SCALE GENOMIC DNA]</scope>
    <source>
        <strain evidence="6 7">WL0024</strain>
    </source>
</reference>
<dbReference type="Pfam" id="PF03595">
    <property type="entry name" value="SLAC1"/>
    <property type="match status" value="1"/>
</dbReference>
<keyword evidence="7" id="KW-1185">Reference proteome</keyword>
<keyword evidence="4 5" id="KW-0472">Membrane</keyword>